<reference evidence="2" key="1">
    <citation type="submission" date="2017-03" db="EMBL/GenBank/DDBJ databases">
        <authorList>
            <consortium name="AG Boll"/>
        </authorList>
    </citation>
    <scope>NUCLEOTIDE SEQUENCE [LARGE SCALE GENOMIC DNA]</scope>
    <source>
        <strain evidence="2">Chol</strain>
    </source>
</reference>
<dbReference type="Pfam" id="PF04361">
    <property type="entry name" value="DUF494"/>
    <property type="match status" value="1"/>
</dbReference>
<protein>
    <recommendedName>
        <fullName evidence="1">Protein Smg homolog</fullName>
    </recommendedName>
</protein>
<dbReference type="RefSeq" id="WP_154715885.1">
    <property type="nucleotide sequence ID" value="NZ_LT837803.1"/>
</dbReference>
<organism evidence="2 3">
    <name type="scientific">Sterolibacterium denitrificans</name>
    <dbReference type="NCBI Taxonomy" id="157592"/>
    <lineage>
        <taxon>Bacteria</taxon>
        <taxon>Pseudomonadati</taxon>
        <taxon>Pseudomonadota</taxon>
        <taxon>Betaproteobacteria</taxon>
        <taxon>Nitrosomonadales</taxon>
        <taxon>Sterolibacteriaceae</taxon>
        <taxon>Sterolibacterium</taxon>
    </lineage>
</organism>
<dbReference type="AlphaFoldDB" id="A0A7Z7HP67"/>
<dbReference type="PANTHER" id="PTHR38692:SF1">
    <property type="entry name" value="PROTEIN SMG"/>
    <property type="match status" value="1"/>
</dbReference>
<gene>
    <name evidence="1 2" type="primary">smg</name>
    <name evidence="2" type="ORF">SDENCHOL_10483</name>
</gene>
<evidence type="ECO:0000313" key="3">
    <source>
        <dbReference type="Proteomes" id="UP000242886"/>
    </source>
</evidence>
<comment type="similarity">
    <text evidence="1">Belongs to the Smg family.</text>
</comment>
<sequence>MFDVLVYLFEMYAQPGVFPASGVLMRKLSAVGFEQKDISAALEWLSGLENLAEEDYRHHRLVGAQDVRPMRIYCEREMARLPAECRGFLGFLEDAGAIDGVLREMIIERAMVLRDPGVPLAKLKIIVLMVLWRRHPAMESLDTLLLEELLSTEDGLPVLH</sequence>
<dbReference type="HAMAP" id="MF_00598">
    <property type="entry name" value="Smg"/>
    <property type="match status" value="1"/>
</dbReference>
<dbReference type="Proteomes" id="UP000242886">
    <property type="component" value="Chromosome SDENCHOL"/>
</dbReference>
<dbReference type="InterPro" id="IPR007456">
    <property type="entry name" value="Smg"/>
</dbReference>
<evidence type="ECO:0000313" key="2">
    <source>
        <dbReference type="EMBL" id="SMB22067.1"/>
    </source>
</evidence>
<dbReference type="EMBL" id="LT837803">
    <property type="protein sequence ID" value="SMB22067.1"/>
    <property type="molecule type" value="Genomic_DNA"/>
</dbReference>
<accession>A0A7Z7HP67</accession>
<keyword evidence="3" id="KW-1185">Reference proteome</keyword>
<name>A0A7Z7HP67_9PROT</name>
<dbReference type="PANTHER" id="PTHR38692">
    <property type="entry name" value="PROTEIN SMG"/>
    <property type="match status" value="1"/>
</dbReference>
<evidence type="ECO:0000256" key="1">
    <source>
        <dbReference type="HAMAP-Rule" id="MF_00598"/>
    </source>
</evidence>
<proteinExistence type="inferred from homology"/>